<reference evidence="2" key="1">
    <citation type="submission" date="2014-08" db="EMBL/GenBank/DDBJ databases">
        <authorList>
            <person name="Edwards T."/>
        </authorList>
    </citation>
    <scope>NUCLEOTIDE SEQUENCE [LARGE SCALE GENOMIC DNA]</scope>
</reference>
<protein>
    <submittedName>
        <fullName evidence="1">Uncharacterized protein</fullName>
    </submittedName>
</protein>
<proteinExistence type="predicted"/>
<accession>A0A0K2W748</accession>
<organism evidence="1 2">
    <name type="scientific">Mesorhizobium plurifarium</name>
    <dbReference type="NCBI Taxonomy" id="69974"/>
    <lineage>
        <taxon>Bacteria</taxon>
        <taxon>Pseudomonadati</taxon>
        <taxon>Pseudomonadota</taxon>
        <taxon>Alphaproteobacteria</taxon>
        <taxon>Hyphomicrobiales</taxon>
        <taxon>Phyllobacteriaceae</taxon>
        <taxon>Mesorhizobium</taxon>
    </lineage>
</organism>
<sequence length="87" mass="9210">MFETTGKTFFQALQAAAEKRLGQQHPCWLAIAEAAQDPDATTVRAAQAALNGLPKEVLVALMADAHKALREDPAAILGAWSGSASRH</sequence>
<name>A0A0K2W748_MESPL</name>
<dbReference type="AlphaFoldDB" id="A0A0K2W748"/>
<evidence type="ECO:0000313" key="2">
    <source>
        <dbReference type="Proteomes" id="UP000182888"/>
    </source>
</evidence>
<evidence type="ECO:0000313" key="1">
    <source>
        <dbReference type="EMBL" id="CDX62856.1"/>
    </source>
</evidence>
<dbReference type="EMBL" id="CCND01000050">
    <property type="protein sequence ID" value="CDX62856.1"/>
    <property type="molecule type" value="Genomic_DNA"/>
</dbReference>
<gene>
    <name evidence="1" type="ORF">MPL1032_70094</name>
</gene>
<dbReference type="Proteomes" id="UP000182888">
    <property type="component" value="Unassembled WGS sequence"/>
</dbReference>